<dbReference type="InterPro" id="IPR011009">
    <property type="entry name" value="Kinase-like_dom_sf"/>
</dbReference>
<keyword evidence="4" id="KW-1185">Reference proteome</keyword>
<dbReference type="SUPFAM" id="SSF56112">
    <property type="entry name" value="Protein kinase-like (PK-like)"/>
    <property type="match status" value="1"/>
</dbReference>
<evidence type="ECO:0000313" key="4">
    <source>
        <dbReference type="Proteomes" id="UP000184330"/>
    </source>
</evidence>
<reference evidence="3 4" key="1">
    <citation type="submission" date="2016-03" db="EMBL/GenBank/DDBJ databases">
        <authorList>
            <person name="Ploux O."/>
        </authorList>
    </citation>
    <scope>NUCLEOTIDE SEQUENCE [LARGE SCALE GENOMIC DNA]</scope>
    <source>
        <strain evidence="3 4">UAMH 11012</strain>
    </source>
</reference>
<dbReference type="InterPro" id="IPR051678">
    <property type="entry name" value="AGP_Transferase"/>
</dbReference>
<protein>
    <recommendedName>
        <fullName evidence="2">Aminoglycoside phosphotransferase domain-containing protein</fullName>
    </recommendedName>
</protein>
<dbReference type="EMBL" id="FJOG01000006">
    <property type="protein sequence ID" value="CZR55245.1"/>
    <property type="molecule type" value="Genomic_DNA"/>
</dbReference>
<evidence type="ECO:0000259" key="2">
    <source>
        <dbReference type="Pfam" id="PF01636"/>
    </source>
</evidence>
<proteinExistence type="predicted"/>
<feature type="region of interest" description="Disordered" evidence="1">
    <location>
        <begin position="1"/>
        <end position="38"/>
    </location>
</feature>
<feature type="compositionally biased region" description="Basic residues" evidence="1">
    <location>
        <begin position="10"/>
        <end position="20"/>
    </location>
</feature>
<name>A0A1L7WR52_9HELO</name>
<sequence length="329" mass="37035">MGSSLSKNSKAQKRTRKPKTHANPEVNEGTIQNGFGKPYRDLEARDDRLSFPLDKLQLSLVSDQQLARLFSTAPKLHEYGGVKVVRLSKSLAGKGGRGVLPCESQNMIFAAESLHLPVPRVHRTFTADVPGFAEGQLVKAYFIVMDYIPGPTVDECWNSLEVDQRQSVAGQVAAMIEKMQSKTLKLLPGPIGWTGSQKFVGPWFTEDGAGPFASLQDLEDWCNHKIDVCVRYQQLEQHPPRFKFRRLVLTHQDIAPRNLVLDAQEKVWMIDWAFAGVYPPGFEQAVLQVRSGRYREFAEMVLSKLSDRQERITKQFFSIGYGLSLAARI</sequence>
<dbReference type="PANTHER" id="PTHR21310:SF39">
    <property type="entry name" value="AMINOGLYCOSIDE PHOSPHOTRANSFERASE DOMAIN-CONTAINING PROTEIN"/>
    <property type="match status" value="1"/>
</dbReference>
<feature type="domain" description="Aminoglycoside phosphotransferase" evidence="2">
    <location>
        <begin position="109"/>
        <end position="290"/>
    </location>
</feature>
<dbReference type="Proteomes" id="UP000184330">
    <property type="component" value="Unassembled WGS sequence"/>
</dbReference>
<evidence type="ECO:0000313" key="3">
    <source>
        <dbReference type="EMBL" id="CZR55245.1"/>
    </source>
</evidence>
<dbReference type="Pfam" id="PF01636">
    <property type="entry name" value="APH"/>
    <property type="match status" value="1"/>
</dbReference>
<organism evidence="3 4">
    <name type="scientific">Phialocephala subalpina</name>
    <dbReference type="NCBI Taxonomy" id="576137"/>
    <lineage>
        <taxon>Eukaryota</taxon>
        <taxon>Fungi</taxon>
        <taxon>Dikarya</taxon>
        <taxon>Ascomycota</taxon>
        <taxon>Pezizomycotina</taxon>
        <taxon>Leotiomycetes</taxon>
        <taxon>Helotiales</taxon>
        <taxon>Mollisiaceae</taxon>
        <taxon>Phialocephala</taxon>
        <taxon>Phialocephala fortinii species complex</taxon>
    </lineage>
</organism>
<gene>
    <name evidence="3" type="ORF">PAC_05132</name>
</gene>
<dbReference type="OrthoDB" id="4177236at2759"/>
<evidence type="ECO:0000256" key="1">
    <source>
        <dbReference type="SAM" id="MobiDB-lite"/>
    </source>
</evidence>
<dbReference type="PANTHER" id="PTHR21310">
    <property type="entry name" value="AMINOGLYCOSIDE PHOSPHOTRANSFERASE-RELATED-RELATED"/>
    <property type="match status" value="1"/>
</dbReference>
<accession>A0A1L7WR52</accession>
<dbReference type="Gene3D" id="3.90.1200.10">
    <property type="match status" value="1"/>
</dbReference>
<dbReference type="AlphaFoldDB" id="A0A1L7WR52"/>
<dbReference type="InterPro" id="IPR002575">
    <property type="entry name" value="Aminoglycoside_PTrfase"/>
</dbReference>